<dbReference type="Proteomes" id="UP000000707">
    <property type="component" value="Unassembled WGS sequence"/>
</dbReference>
<evidence type="ECO:0000313" key="2">
    <source>
        <dbReference type="EMBL" id="EGV62052.1"/>
    </source>
</evidence>
<dbReference type="GeneID" id="18246010"/>
<dbReference type="PANTHER" id="PTHR39394:SF1">
    <property type="entry name" value="DNAJ HOMOLOGUE SUBFAMILY C MEMBER 28 CONSERVED DOMAIN-CONTAINING PROTEIN"/>
    <property type="match status" value="1"/>
</dbReference>
<dbReference type="OrthoDB" id="1922282at2759"/>
<gene>
    <name evidence="2" type="ORF">CANTEDRAFT_108198</name>
</gene>
<sequence length="371" mass="43013">MLRLVRFNSTKIETQSALADRFSQILEEKLKNDPVISNKLSHQEKLKFESQYSKHLNYLKSENLLNHNKHAKQIANERPWDGTESTKNVNLRMIIDSTPKPKPTRHLKAGARILSAREISSEYKETKSLPNAADNEDNFRELYKERLLGPTMLVNPNSPHTTLNMVNTLASAQINSKIDLTTGRFNDVNMEKVRGKPLTRDHLANATDTNYFINQILNKQDVLPPWIENQQNVNLEIENFRNNIDKSLVNYCKLSGIPEKSELRSIFRSKQLHYCTHKVKLINASIRDYNLQSPSSSFHKIKLNAVEELDGCIDRNYDTLPDNIKELSQNVVYSNTKQGLLSLFDEQKAVKQRRVEKLQFWSSFKKMFREI</sequence>
<protein>
    <recommendedName>
        <fullName evidence="1">DnaJ homologue subfamily C member 28 conserved domain-containing protein</fullName>
    </recommendedName>
</protein>
<feature type="domain" description="DnaJ homologue subfamily C member 28 conserved" evidence="1">
    <location>
        <begin position="170"/>
        <end position="241"/>
    </location>
</feature>
<evidence type="ECO:0000313" key="3">
    <source>
        <dbReference type="Proteomes" id="UP000000707"/>
    </source>
</evidence>
<evidence type="ECO:0000259" key="1">
    <source>
        <dbReference type="Pfam" id="PF09350"/>
    </source>
</evidence>
<dbReference type="HOGENOM" id="CLU_037974_0_0_1"/>
<dbReference type="AlphaFoldDB" id="G3BAG3"/>
<name>G3BAG3_CANTC</name>
<proteinExistence type="predicted"/>
<reference evidence="2 3" key="1">
    <citation type="journal article" date="2011" name="Proc. Natl. Acad. Sci. U.S.A.">
        <title>Comparative genomics of xylose-fermenting fungi for enhanced biofuel production.</title>
        <authorList>
            <person name="Wohlbach D.J."/>
            <person name="Kuo A."/>
            <person name="Sato T.K."/>
            <person name="Potts K.M."/>
            <person name="Salamov A.A."/>
            <person name="LaButti K.M."/>
            <person name="Sun H."/>
            <person name="Clum A."/>
            <person name="Pangilinan J.L."/>
            <person name="Lindquist E.A."/>
            <person name="Lucas S."/>
            <person name="Lapidus A."/>
            <person name="Jin M."/>
            <person name="Gunawan C."/>
            <person name="Balan V."/>
            <person name="Dale B.E."/>
            <person name="Jeffries T.W."/>
            <person name="Zinkel R."/>
            <person name="Barry K.W."/>
            <person name="Grigoriev I.V."/>
            <person name="Gasch A.P."/>
        </authorList>
    </citation>
    <scope>NUCLEOTIDE SEQUENCE [LARGE SCALE GENOMIC DNA]</scope>
    <source>
        <strain evidence="3">ATCC 10573 / BCRC 21748 / CBS 615 / JCM 9827 / NBRC 10315 / NRRL Y-1498 / VKM Y-70</strain>
    </source>
</reference>
<keyword evidence="3" id="KW-1185">Reference proteome</keyword>
<dbReference type="PANTHER" id="PTHR39394">
    <property type="entry name" value="YALI0E31793P"/>
    <property type="match status" value="1"/>
</dbReference>
<dbReference type="Pfam" id="PF09350">
    <property type="entry name" value="DJC28_CD"/>
    <property type="match status" value="1"/>
</dbReference>
<dbReference type="EMBL" id="GL996527">
    <property type="protein sequence ID" value="EGV62052.1"/>
    <property type="molecule type" value="Genomic_DNA"/>
</dbReference>
<organism evidence="3">
    <name type="scientific">Candida tenuis (strain ATCC 10573 / BCRC 21748 / CBS 615 / JCM 9827 / NBRC 10315 / NRRL Y-1498 / VKM Y-70)</name>
    <name type="common">Yeast</name>
    <name type="synonym">Yamadazyma tenuis</name>
    <dbReference type="NCBI Taxonomy" id="590646"/>
    <lineage>
        <taxon>Eukaryota</taxon>
        <taxon>Fungi</taxon>
        <taxon>Dikarya</taxon>
        <taxon>Ascomycota</taxon>
        <taxon>Saccharomycotina</taxon>
        <taxon>Pichiomycetes</taxon>
        <taxon>Debaryomycetaceae</taxon>
        <taxon>Yamadazyma</taxon>
    </lineage>
</organism>
<dbReference type="InterPro" id="IPR018961">
    <property type="entry name" value="DnaJ_homolog_subfam-C_membr-28"/>
</dbReference>
<dbReference type="eggNOG" id="ENOG502S3CA">
    <property type="taxonomic scope" value="Eukaryota"/>
</dbReference>
<accession>G3BAG3</accession>
<dbReference type="KEGG" id="cten:18246010"/>